<evidence type="ECO:0000256" key="3">
    <source>
        <dbReference type="SAM" id="Phobius"/>
    </source>
</evidence>
<dbReference type="Proteomes" id="UP001309876">
    <property type="component" value="Unassembled WGS sequence"/>
</dbReference>
<evidence type="ECO:0000256" key="1">
    <source>
        <dbReference type="ARBA" id="ARBA00007447"/>
    </source>
</evidence>
<protein>
    <recommendedName>
        <fullName evidence="5">Peptidase A1 domain-containing protein</fullName>
    </recommendedName>
</protein>
<feature type="compositionally biased region" description="Polar residues" evidence="2">
    <location>
        <begin position="722"/>
        <end position="731"/>
    </location>
</feature>
<evidence type="ECO:0000259" key="5">
    <source>
        <dbReference type="PROSITE" id="PS51767"/>
    </source>
</evidence>
<dbReference type="PANTHER" id="PTHR47966">
    <property type="entry name" value="BETA-SITE APP-CLEAVING ENZYME, ISOFORM A-RELATED"/>
    <property type="match status" value="1"/>
</dbReference>
<feature type="transmembrane region" description="Helical" evidence="3">
    <location>
        <begin position="438"/>
        <end position="459"/>
    </location>
</feature>
<dbReference type="Pfam" id="PF00026">
    <property type="entry name" value="Asp"/>
    <property type="match status" value="1"/>
</dbReference>
<dbReference type="InterPro" id="IPR001461">
    <property type="entry name" value="Aspartic_peptidase_A1"/>
</dbReference>
<feature type="region of interest" description="Disordered" evidence="2">
    <location>
        <begin position="481"/>
        <end position="506"/>
    </location>
</feature>
<comment type="caution">
    <text evidence="6">The sequence shown here is derived from an EMBL/GenBank/DDBJ whole genome shotgun (WGS) entry which is preliminary data.</text>
</comment>
<evidence type="ECO:0000313" key="6">
    <source>
        <dbReference type="EMBL" id="KAK5085389.1"/>
    </source>
</evidence>
<feature type="compositionally biased region" description="Polar residues" evidence="2">
    <location>
        <begin position="563"/>
        <end position="572"/>
    </location>
</feature>
<feature type="region of interest" description="Disordered" evidence="2">
    <location>
        <begin position="548"/>
        <end position="731"/>
    </location>
</feature>
<dbReference type="InterPro" id="IPR034164">
    <property type="entry name" value="Pepsin-like_dom"/>
</dbReference>
<dbReference type="PROSITE" id="PS51767">
    <property type="entry name" value="PEPTIDASE_A1"/>
    <property type="match status" value="1"/>
</dbReference>
<feature type="domain" description="Peptidase A1" evidence="5">
    <location>
        <begin position="49"/>
        <end position="399"/>
    </location>
</feature>
<dbReference type="SUPFAM" id="SSF50630">
    <property type="entry name" value="Acid proteases"/>
    <property type="match status" value="1"/>
</dbReference>
<evidence type="ECO:0000313" key="7">
    <source>
        <dbReference type="Proteomes" id="UP001309876"/>
    </source>
</evidence>
<keyword evidence="3" id="KW-1133">Transmembrane helix</keyword>
<keyword evidence="3" id="KW-0472">Membrane</keyword>
<dbReference type="GO" id="GO:0006508">
    <property type="term" value="P:proteolysis"/>
    <property type="evidence" value="ECO:0007669"/>
    <property type="project" value="InterPro"/>
</dbReference>
<feature type="chain" id="PRO_5042886969" description="Peptidase A1 domain-containing protein" evidence="4">
    <location>
        <begin position="28"/>
        <end position="731"/>
    </location>
</feature>
<name>A0AAN7T0L3_9EURO</name>
<feature type="region of interest" description="Disordered" evidence="2">
    <location>
        <begin position="409"/>
        <end position="430"/>
    </location>
</feature>
<feature type="compositionally biased region" description="Polar residues" evidence="2">
    <location>
        <begin position="484"/>
        <end position="500"/>
    </location>
</feature>
<organism evidence="6 7">
    <name type="scientific">Lithohypha guttulata</name>
    <dbReference type="NCBI Taxonomy" id="1690604"/>
    <lineage>
        <taxon>Eukaryota</taxon>
        <taxon>Fungi</taxon>
        <taxon>Dikarya</taxon>
        <taxon>Ascomycota</taxon>
        <taxon>Pezizomycotina</taxon>
        <taxon>Eurotiomycetes</taxon>
        <taxon>Chaetothyriomycetidae</taxon>
        <taxon>Chaetothyriales</taxon>
        <taxon>Trichomeriaceae</taxon>
        <taxon>Lithohypha</taxon>
    </lineage>
</organism>
<evidence type="ECO:0000256" key="4">
    <source>
        <dbReference type="SAM" id="SignalP"/>
    </source>
</evidence>
<dbReference type="AlphaFoldDB" id="A0AAN7T0L3"/>
<keyword evidence="4" id="KW-0732">Signal</keyword>
<keyword evidence="3" id="KW-0812">Transmembrane</keyword>
<keyword evidence="7" id="KW-1185">Reference proteome</keyword>
<comment type="similarity">
    <text evidence="1">Belongs to the peptidase A1 family.</text>
</comment>
<dbReference type="GO" id="GO:0000324">
    <property type="term" value="C:fungal-type vacuole"/>
    <property type="evidence" value="ECO:0007669"/>
    <property type="project" value="TreeGrafter"/>
</dbReference>
<feature type="compositionally biased region" description="Polar residues" evidence="2">
    <location>
        <begin position="612"/>
        <end position="632"/>
    </location>
</feature>
<feature type="signal peptide" evidence="4">
    <location>
        <begin position="1"/>
        <end position="27"/>
    </location>
</feature>
<sequence length="731" mass="79722">MRLITGRAHPELCLLATLILAGKGAGAANAGPLSVPFGPDYIGYDGAFSPVQIRAGTPEQYLLVFPSTTSAETWVTGQTLCDGPTCASLRGGIFYTSNSTTWQPLGQYELGYSALFETTSQGQYGFDSLALTDTVSASNQIFAVVDDELHWNGQLGLNVQETRFNNNTNYFSLISTLVQNSSVVPSHSYGYTAGASYQGKGVQGSLTLGGVDTSRFTPSDVWFTLAPGYIPSLFIRSLFLNASSSSANWTSNPLQVMSRSDAAAFVIDTSTPYFWLPESVCDRIAEALNLTWNPSLELYTYDITTTPQDLAARDLELIFNVAESPELTTTSIDLRLSYSALNLQLSYPYPGLFTTYNETRVDYFPLRRANSTQQYTIGRAFLQENYLTVDYERNVFSLSRALFPDSSQQPQLATITRPKGSTWPGPPGSSGLSGGAKAGVSIAGLFIAIVSVALIWWYCFRRRDQKRGSVDEKSQRARLLSMFSRRSTQKSSMSGTNSAAELTADKYHPTEMVSDVTNSRFELSSTTPAEMPAADVAPNFFQERTNARIWQRNDPRSPIELTEPQSMSSLSKTGIEDDMKELSAPSAPAYSPTEINERHSASVSPYSRRHSTNPFQRGSDNGISPVSGSNTNSDRDRLSNAHHSMSGSNSSRFLDPISPLPAGRGHGSGSLMASARKGTQRPGSGSNDDRDSGTLSSNLSNRNESRRSPSRDSRFREELVENPTTQNLRAG</sequence>
<dbReference type="InterPro" id="IPR021109">
    <property type="entry name" value="Peptidase_aspartic_dom_sf"/>
</dbReference>
<dbReference type="Gene3D" id="2.40.70.10">
    <property type="entry name" value="Acid Proteases"/>
    <property type="match status" value="2"/>
</dbReference>
<dbReference type="PRINTS" id="PR00792">
    <property type="entry name" value="PEPSIN"/>
</dbReference>
<dbReference type="GO" id="GO:0004190">
    <property type="term" value="F:aspartic-type endopeptidase activity"/>
    <property type="evidence" value="ECO:0007669"/>
    <property type="project" value="InterPro"/>
</dbReference>
<gene>
    <name evidence="6" type="ORF">LTR05_004674</name>
</gene>
<feature type="compositionally biased region" description="Basic and acidic residues" evidence="2">
    <location>
        <begin position="703"/>
        <end position="719"/>
    </location>
</feature>
<dbReference type="CDD" id="cd05471">
    <property type="entry name" value="pepsin_like"/>
    <property type="match status" value="1"/>
</dbReference>
<accession>A0AAN7T0L3</accession>
<reference evidence="6 7" key="1">
    <citation type="submission" date="2023-08" db="EMBL/GenBank/DDBJ databases">
        <title>Black Yeasts Isolated from many extreme environments.</title>
        <authorList>
            <person name="Coleine C."/>
            <person name="Stajich J.E."/>
            <person name="Selbmann L."/>
        </authorList>
    </citation>
    <scope>NUCLEOTIDE SEQUENCE [LARGE SCALE GENOMIC DNA]</scope>
    <source>
        <strain evidence="6 7">CCFEE 5910</strain>
    </source>
</reference>
<feature type="compositionally biased region" description="Polar residues" evidence="2">
    <location>
        <begin position="641"/>
        <end position="652"/>
    </location>
</feature>
<dbReference type="PANTHER" id="PTHR47966:SF51">
    <property type="entry name" value="BETA-SITE APP-CLEAVING ENZYME, ISOFORM A-RELATED"/>
    <property type="match status" value="1"/>
</dbReference>
<proteinExistence type="inferred from homology"/>
<dbReference type="InterPro" id="IPR033121">
    <property type="entry name" value="PEPTIDASE_A1"/>
</dbReference>
<evidence type="ECO:0000256" key="2">
    <source>
        <dbReference type="SAM" id="MobiDB-lite"/>
    </source>
</evidence>
<dbReference type="EMBL" id="JAVRRJ010000004">
    <property type="protein sequence ID" value="KAK5085389.1"/>
    <property type="molecule type" value="Genomic_DNA"/>
</dbReference>